<protein>
    <submittedName>
        <fullName evidence="1">Uncharacterized protein</fullName>
    </submittedName>
</protein>
<sequence length="118" mass="14427">ILRLKLDDHVTQHYKFLGWLKIAERKKLQLAVMVFKILKFRRPKYLYSEFVFMTQVHSKDTRNREKLLQIPSHRTTIFNRSFIVQGTKIYNEMKDLFKLDQNTDTFRDALKKMLLEKY</sequence>
<proteinExistence type="predicted"/>
<evidence type="ECO:0000313" key="1">
    <source>
        <dbReference type="EMBL" id="JAG06565.1"/>
    </source>
</evidence>
<reference evidence="1" key="1">
    <citation type="journal article" date="2014" name="PLoS ONE">
        <title>Transcriptome-Based Identification of ABC Transporters in the Western Tarnished Plant Bug Lygus hesperus.</title>
        <authorList>
            <person name="Hull J.J."/>
            <person name="Chaney K."/>
            <person name="Geib S.M."/>
            <person name="Fabrick J.A."/>
            <person name="Brent C.S."/>
            <person name="Walsh D."/>
            <person name="Lavine L.C."/>
        </authorList>
    </citation>
    <scope>NUCLEOTIDE SEQUENCE</scope>
</reference>
<reference evidence="1" key="2">
    <citation type="submission" date="2014-07" db="EMBL/GenBank/DDBJ databases">
        <authorList>
            <person name="Hull J."/>
        </authorList>
    </citation>
    <scope>NUCLEOTIDE SEQUENCE</scope>
</reference>
<name>A0A0A9WNZ3_LYGHE</name>
<dbReference type="EMBL" id="GBHO01037039">
    <property type="protein sequence ID" value="JAG06565.1"/>
    <property type="molecule type" value="Transcribed_RNA"/>
</dbReference>
<feature type="non-terminal residue" evidence="1">
    <location>
        <position position="1"/>
    </location>
</feature>
<gene>
    <name evidence="1" type="ORF">CM83_103716</name>
</gene>
<accession>A0A0A9WNZ3</accession>
<dbReference type="AlphaFoldDB" id="A0A0A9WNZ3"/>
<organism evidence="1">
    <name type="scientific">Lygus hesperus</name>
    <name type="common">Western plant bug</name>
    <dbReference type="NCBI Taxonomy" id="30085"/>
    <lineage>
        <taxon>Eukaryota</taxon>
        <taxon>Metazoa</taxon>
        <taxon>Ecdysozoa</taxon>
        <taxon>Arthropoda</taxon>
        <taxon>Hexapoda</taxon>
        <taxon>Insecta</taxon>
        <taxon>Pterygota</taxon>
        <taxon>Neoptera</taxon>
        <taxon>Paraneoptera</taxon>
        <taxon>Hemiptera</taxon>
        <taxon>Heteroptera</taxon>
        <taxon>Panheteroptera</taxon>
        <taxon>Cimicomorpha</taxon>
        <taxon>Miridae</taxon>
        <taxon>Mirini</taxon>
        <taxon>Lygus</taxon>
    </lineage>
</organism>